<feature type="domain" description="ATP-grasp" evidence="7">
    <location>
        <begin position="149"/>
        <end position="346"/>
    </location>
</feature>
<evidence type="ECO:0000256" key="4">
    <source>
        <dbReference type="ARBA" id="ARBA00022840"/>
    </source>
</evidence>
<dbReference type="SUPFAM" id="SSF56059">
    <property type="entry name" value="Glutathione synthetase ATP-binding domain-like"/>
    <property type="match status" value="1"/>
</dbReference>
<dbReference type="Pfam" id="PF02786">
    <property type="entry name" value="CPSase_L_D2"/>
    <property type="match status" value="1"/>
</dbReference>
<dbReference type="PROSITE" id="PS00866">
    <property type="entry name" value="CPSASE_1"/>
    <property type="match status" value="1"/>
</dbReference>
<dbReference type="InterPro" id="IPR050856">
    <property type="entry name" value="Biotin_carboxylase_complex"/>
</dbReference>
<evidence type="ECO:0000259" key="7">
    <source>
        <dbReference type="PROSITE" id="PS50975"/>
    </source>
</evidence>
<feature type="domain" description="Biotin carboxylation" evidence="8">
    <location>
        <begin position="26"/>
        <end position="480"/>
    </location>
</feature>
<dbReference type="PANTHER" id="PTHR18866">
    <property type="entry name" value="CARBOXYLASE:PYRUVATE/ACETYL-COA/PROPIONYL-COA CARBOXYLASE"/>
    <property type="match status" value="1"/>
</dbReference>
<dbReference type="Gene3D" id="2.40.50.100">
    <property type="match status" value="1"/>
</dbReference>
<evidence type="ECO:0000256" key="2">
    <source>
        <dbReference type="ARBA" id="ARBA00022598"/>
    </source>
</evidence>
<dbReference type="PANTHER" id="PTHR18866:SF127">
    <property type="match status" value="1"/>
</dbReference>
<proteinExistence type="predicted"/>
<dbReference type="InterPro" id="IPR016185">
    <property type="entry name" value="PreATP-grasp_dom_sf"/>
</dbReference>
<keyword evidence="10" id="KW-1185">Reference proteome</keyword>
<dbReference type="InterPro" id="IPR011764">
    <property type="entry name" value="Biotin_carboxylation_dom"/>
</dbReference>
<dbReference type="RefSeq" id="XP_064710939.1">
    <property type="nucleotide sequence ID" value="XM_064848315.1"/>
</dbReference>
<dbReference type="GeneID" id="89972918"/>
<dbReference type="InterPro" id="IPR000089">
    <property type="entry name" value="Biotin_lipoyl"/>
</dbReference>
<dbReference type="EMBL" id="JAVRRD010000002">
    <property type="protein sequence ID" value="KAK5062667.1"/>
    <property type="molecule type" value="Genomic_DNA"/>
</dbReference>
<evidence type="ECO:0000256" key="5">
    <source>
        <dbReference type="ARBA" id="ARBA00023267"/>
    </source>
</evidence>
<comment type="cofactor">
    <cofactor evidence="1">
        <name>biotin</name>
        <dbReference type="ChEBI" id="CHEBI:57586"/>
    </cofactor>
</comment>
<dbReference type="FunFam" id="3.30.1490.20:FF:000003">
    <property type="entry name" value="acetyl-CoA carboxylase isoform X1"/>
    <property type="match status" value="1"/>
</dbReference>
<evidence type="ECO:0000256" key="1">
    <source>
        <dbReference type="ARBA" id="ARBA00001953"/>
    </source>
</evidence>
<dbReference type="SUPFAM" id="SSF51246">
    <property type="entry name" value="Rudiment single hybrid motif"/>
    <property type="match status" value="1"/>
</dbReference>
<keyword evidence="2" id="KW-0436">Ligase</keyword>
<dbReference type="PROSITE" id="PS50979">
    <property type="entry name" value="BC"/>
    <property type="match status" value="1"/>
</dbReference>
<dbReference type="PROSITE" id="PS50975">
    <property type="entry name" value="ATP_GRASP"/>
    <property type="match status" value="1"/>
</dbReference>
<dbReference type="InterPro" id="IPR005482">
    <property type="entry name" value="Biotin_COase_C"/>
</dbReference>
<keyword evidence="5" id="KW-0092">Biotin</keyword>
<organism evidence="9 10">
    <name type="scientific">Exophiala bonariae</name>
    <dbReference type="NCBI Taxonomy" id="1690606"/>
    <lineage>
        <taxon>Eukaryota</taxon>
        <taxon>Fungi</taxon>
        <taxon>Dikarya</taxon>
        <taxon>Ascomycota</taxon>
        <taxon>Pezizomycotina</taxon>
        <taxon>Eurotiomycetes</taxon>
        <taxon>Chaetothyriomycetidae</taxon>
        <taxon>Chaetothyriales</taxon>
        <taxon>Herpotrichiellaceae</taxon>
        <taxon>Exophiala</taxon>
    </lineage>
</organism>
<evidence type="ECO:0000313" key="9">
    <source>
        <dbReference type="EMBL" id="KAK5062667.1"/>
    </source>
</evidence>
<reference evidence="9 10" key="1">
    <citation type="submission" date="2023-08" db="EMBL/GenBank/DDBJ databases">
        <title>Black Yeasts Isolated from many extreme environments.</title>
        <authorList>
            <person name="Coleine C."/>
            <person name="Stajich J.E."/>
            <person name="Selbmann L."/>
        </authorList>
    </citation>
    <scope>NUCLEOTIDE SEQUENCE [LARGE SCALE GENOMIC DNA]</scope>
    <source>
        <strain evidence="9 10">CCFEE 5792</strain>
    </source>
</reference>
<dbReference type="Pfam" id="PF00289">
    <property type="entry name" value="Biotin_carb_N"/>
    <property type="match status" value="1"/>
</dbReference>
<dbReference type="Proteomes" id="UP001358417">
    <property type="component" value="Unassembled WGS sequence"/>
</dbReference>
<dbReference type="GO" id="GO:0005524">
    <property type="term" value="F:ATP binding"/>
    <property type="evidence" value="ECO:0007669"/>
    <property type="project" value="UniProtKB-UniRule"/>
</dbReference>
<name>A0AAV9NRM6_9EURO</name>
<evidence type="ECO:0000313" key="10">
    <source>
        <dbReference type="Proteomes" id="UP001358417"/>
    </source>
</evidence>
<dbReference type="Pfam" id="PF00364">
    <property type="entry name" value="Biotin_lipoyl"/>
    <property type="match status" value="1"/>
</dbReference>
<dbReference type="InterPro" id="IPR011761">
    <property type="entry name" value="ATP-grasp"/>
</dbReference>
<accession>A0AAV9NRM6</accession>
<evidence type="ECO:0000256" key="3">
    <source>
        <dbReference type="ARBA" id="ARBA00022741"/>
    </source>
</evidence>
<gene>
    <name evidence="9" type="ORF">LTR84_004740</name>
</gene>
<comment type="caution">
    <text evidence="9">The sequence shown here is derived from an EMBL/GenBank/DDBJ whole genome shotgun (WGS) entry which is preliminary data.</text>
</comment>
<dbReference type="InterPro" id="IPR011054">
    <property type="entry name" value="Rudment_hybrid_motif"/>
</dbReference>
<dbReference type="SUPFAM" id="SSF51230">
    <property type="entry name" value="Single hybrid motif"/>
    <property type="match status" value="1"/>
</dbReference>
<dbReference type="SMART" id="SM00878">
    <property type="entry name" value="Biotin_carb_C"/>
    <property type="match status" value="1"/>
</dbReference>
<dbReference type="CDD" id="cd06850">
    <property type="entry name" value="biotinyl_domain"/>
    <property type="match status" value="1"/>
</dbReference>
<dbReference type="Gene3D" id="3.30.470.20">
    <property type="entry name" value="ATP-grasp fold, B domain"/>
    <property type="match status" value="1"/>
</dbReference>
<dbReference type="InterPro" id="IPR005481">
    <property type="entry name" value="BC-like_N"/>
</dbReference>
<dbReference type="GO" id="GO:0016874">
    <property type="term" value="F:ligase activity"/>
    <property type="evidence" value="ECO:0007669"/>
    <property type="project" value="UniProtKB-KW"/>
</dbReference>
<keyword evidence="4 6" id="KW-0067">ATP-binding</keyword>
<dbReference type="InterPro" id="IPR005479">
    <property type="entry name" value="CPAse_ATP-bd"/>
</dbReference>
<sequence length="786" mass="86712">MGTTASPERPPLWVAQLPRTNNGELRIRRLMIANRGEIASRVIKTCRKLNITSIAIYASEDASSQHCTEADEAINLGSIEQPTGNPFLNIKGLVKIALACKADAIHPGYGYLSENAQFADAVRDAGIIYIGPNSQAILTLGDKRSAKEYLLEHEPNVPLIPGYTGSFSGIDLEEQASKIGFPVMVKASAGGGGRGMRIVRDQTSLRDEVELAQSEAQRSFGSSDCILEKYIASGKHVEVQIMGDSSGEVISLWERDCSVQRRHQKVVEESPCAWLSQEQRERICAAAVKIGKLLKYEGAGTVEFMVDIQTGEFYFLEVNARLQVEHPITEECTGLDIVSLQLYVASGGLLRNIEAFDRIPQNGHAIECRLCAEDPDQNFAPQNGLVRLWKPSPEYQGRDIRYETAISSGGRVSIHFDSMIAKIVVWAPTRSLAIQKMVKVLANTACMGVRTNQLFLQACLTHSSFNEVDYTTAFIPANLDELLKYPDRLLDHQMQTKLSILAPLLGRTMENAHRKRNGRSVFKSIRPGFRNQPYDKVNVHSDIVTKYDAIANGEKQPRIYSWSYGHGTICRVGTVPEVLKKEDQSDKQSATSAVTNAYNLLSTSLRNGHFRGSEEFDVHIHSLSAETIEAEYEQSWKVGKIVASVNQTLFEVTLATEDVFEATSEIDTAGSKKIYLHLPTLGTYIEYRCYSLLSYYESQRSAASGGAEADGGAITAPMPCKVLRVLKKNGDSVKTGEIVLVVESMKMEINISVSRNGIFETSVRQGDGIDQGVVLCLVHDEEVTKS</sequence>
<protein>
    <submittedName>
        <fullName evidence="9">Uncharacterized protein</fullName>
    </submittedName>
</protein>
<dbReference type="InterPro" id="IPR011053">
    <property type="entry name" value="Single_hybrid_motif"/>
</dbReference>
<dbReference type="Pfam" id="PF02785">
    <property type="entry name" value="Biotin_carb_C"/>
    <property type="match status" value="1"/>
</dbReference>
<keyword evidence="3 6" id="KW-0547">Nucleotide-binding</keyword>
<dbReference type="SUPFAM" id="SSF52440">
    <property type="entry name" value="PreATP-grasp domain"/>
    <property type="match status" value="1"/>
</dbReference>
<dbReference type="GO" id="GO:0046872">
    <property type="term" value="F:metal ion binding"/>
    <property type="evidence" value="ECO:0007669"/>
    <property type="project" value="InterPro"/>
</dbReference>
<dbReference type="AlphaFoldDB" id="A0AAV9NRM6"/>
<evidence type="ECO:0000256" key="6">
    <source>
        <dbReference type="PROSITE-ProRule" id="PRU00409"/>
    </source>
</evidence>
<dbReference type="PROSITE" id="PS00867">
    <property type="entry name" value="CPSASE_2"/>
    <property type="match status" value="1"/>
</dbReference>
<evidence type="ECO:0000259" key="8">
    <source>
        <dbReference type="PROSITE" id="PS50979"/>
    </source>
</evidence>